<proteinExistence type="predicted"/>
<protein>
    <submittedName>
        <fullName evidence="7">His-Xaa-Ser system radical SAM maturase HxsC</fullName>
    </submittedName>
</protein>
<sequence>MIHLHSRNNLALTPLSHKAPFISKITTNAHLPAALRPAHTLLWDGSCPLPSGFGLTLISGTTGGEQDLSSRLNVLRLAPELGYLKGHDVIKFHPVNSTIHVLYRKEANSNSFLVTERCNSFCIMCSQPPRDIDDRYLVDDMLAALPLIHSDTPEIGITGGEPTLWGDDFIRLIQASKTHLPRTALHILSNGRNFKSLELAVKVAQVKHPDLMIGIPLYADYSQLHDFIVQADNAFDDTLRGILNLKRCQVPVEIRVVLHQKNFRRLPKLAEFITRNLLFVDHVALMGLEIMGFAKSNFNGLWIDPYDYSEELEEATHTLARYGMRVSIYNHPLCVVPESVRQFAVRSISDWKNDFLEECQSCRSMNECGGFFSSNLAKPSAHIRAL</sequence>
<keyword evidence="4" id="KW-0408">Iron</keyword>
<dbReference type="SFLD" id="SFLDS00029">
    <property type="entry name" value="Radical_SAM"/>
    <property type="match status" value="1"/>
</dbReference>
<keyword evidence="3" id="KW-0479">Metal-binding</keyword>
<gene>
    <name evidence="7" type="ORF">C8R21_1632</name>
</gene>
<evidence type="ECO:0000256" key="1">
    <source>
        <dbReference type="ARBA" id="ARBA00001966"/>
    </source>
</evidence>
<evidence type="ECO:0000313" key="7">
    <source>
        <dbReference type="EMBL" id="PTQ76750.1"/>
    </source>
</evidence>
<dbReference type="CDD" id="cd01335">
    <property type="entry name" value="Radical_SAM"/>
    <property type="match status" value="1"/>
</dbReference>
<dbReference type="PANTHER" id="PTHR11228:SF7">
    <property type="entry name" value="PQQA PEPTIDE CYCLASE"/>
    <property type="match status" value="1"/>
</dbReference>
<dbReference type="InterPro" id="IPR058240">
    <property type="entry name" value="rSAM_sf"/>
</dbReference>
<evidence type="ECO:0000256" key="4">
    <source>
        <dbReference type="ARBA" id="ARBA00023004"/>
    </source>
</evidence>
<dbReference type="InterPro" id="IPR007197">
    <property type="entry name" value="rSAM"/>
</dbReference>
<dbReference type="InterPro" id="IPR050377">
    <property type="entry name" value="Radical_SAM_PqqE_MftC-like"/>
</dbReference>
<dbReference type="SUPFAM" id="SSF102114">
    <property type="entry name" value="Radical SAM enzymes"/>
    <property type="match status" value="1"/>
</dbReference>
<comment type="cofactor">
    <cofactor evidence="1">
        <name>[4Fe-4S] cluster</name>
        <dbReference type="ChEBI" id="CHEBI:49883"/>
    </cofactor>
</comment>
<dbReference type="EMBL" id="QAOK01000063">
    <property type="protein sequence ID" value="PTQ76750.1"/>
    <property type="molecule type" value="Genomic_DNA"/>
</dbReference>
<evidence type="ECO:0000313" key="8">
    <source>
        <dbReference type="Proteomes" id="UP000244152"/>
    </source>
</evidence>
<dbReference type="Proteomes" id="UP000244152">
    <property type="component" value="Unassembled WGS sequence"/>
</dbReference>
<dbReference type="Pfam" id="PF04055">
    <property type="entry name" value="Radical_SAM"/>
    <property type="match status" value="1"/>
</dbReference>
<dbReference type="GO" id="GO:0003824">
    <property type="term" value="F:catalytic activity"/>
    <property type="evidence" value="ECO:0007669"/>
    <property type="project" value="InterPro"/>
</dbReference>
<dbReference type="GO" id="GO:0046872">
    <property type="term" value="F:metal ion binding"/>
    <property type="evidence" value="ECO:0007669"/>
    <property type="project" value="UniProtKB-KW"/>
</dbReference>
<dbReference type="InterPro" id="IPR013785">
    <property type="entry name" value="Aldolase_TIM"/>
</dbReference>
<feature type="domain" description="Radical SAM core" evidence="6">
    <location>
        <begin position="104"/>
        <end position="325"/>
    </location>
</feature>
<evidence type="ECO:0000256" key="3">
    <source>
        <dbReference type="ARBA" id="ARBA00022723"/>
    </source>
</evidence>
<accession>A0A2T5HYV0</accession>
<dbReference type="GO" id="GO:0051536">
    <property type="term" value="F:iron-sulfur cluster binding"/>
    <property type="evidence" value="ECO:0007669"/>
    <property type="project" value="UniProtKB-KW"/>
</dbReference>
<dbReference type="PANTHER" id="PTHR11228">
    <property type="entry name" value="RADICAL SAM DOMAIN PROTEIN"/>
    <property type="match status" value="1"/>
</dbReference>
<dbReference type="Gene3D" id="3.20.20.70">
    <property type="entry name" value="Aldolase class I"/>
    <property type="match status" value="1"/>
</dbReference>
<dbReference type="InterPro" id="IPR024032">
    <property type="entry name" value="rSAM_paired_HxsC"/>
</dbReference>
<dbReference type="SFLD" id="SFLDG01103">
    <property type="entry name" value="Uncharacterised_Radical_SAM_Su"/>
    <property type="match status" value="1"/>
</dbReference>
<organism evidence="7 8">
    <name type="scientific">Nitrosospira multiformis</name>
    <dbReference type="NCBI Taxonomy" id="1231"/>
    <lineage>
        <taxon>Bacteria</taxon>
        <taxon>Pseudomonadati</taxon>
        <taxon>Pseudomonadota</taxon>
        <taxon>Betaproteobacteria</taxon>
        <taxon>Nitrosomonadales</taxon>
        <taxon>Nitrosomonadaceae</taxon>
        <taxon>Nitrosospira</taxon>
    </lineage>
</organism>
<dbReference type="SFLD" id="SFLDG01067">
    <property type="entry name" value="SPASM/twitch_domain_containing"/>
    <property type="match status" value="1"/>
</dbReference>
<evidence type="ECO:0000256" key="5">
    <source>
        <dbReference type="ARBA" id="ARBA00023014"/>
    </source>
</evidence>
<evidence type="ECO:0000259" key="6">
    <source>
        <dbReference type="PROSITE" id="PS51918"/>
    </source>
</evidence>
<dbReference type="PROSITE" id="PS51918">
    <property type="entry name" value="RADICAL_SAM"/>
    <property type="match status" value="1"/>
</dbReference>
<dbReference type="RefSeq" id="WP_258192454.1">
    <property type="nucleotide sequence ID" value="NZ_QAOK01000063.1"/>
</dbReference>
<evidence type="ECO:0000256" key="2">
    <source>
        <dbReference type="ARBA" id="ARBA00022691"/>
    </source>
</evidence>
<comment type="caution">
    <text evidence="7">The sequence shown here is derived from an EMBL/GenBank/DDBJ whole genome shotgun (WGS) entry which is preliminary data.</text>
</comment>
<dbReference type="NCBIfam" id="TIGR03977">
    <property type="entry name" value="rSAM_pair_HxsC"/>
    <property type="match status" value="1"/>
</dbReference>
<keyword evidence="2" id="KW-0949">S-adenosyl-L-methionine</keyword>
<reference evidence="7 8" key="1">
    <citation type="submission" date="2018-04" db="EMBL/GenBank/DDBJ databases">
        <title>Active sludge and wastewater microbial communities from Klosterneuburg, Austria.</title>
        <authorList>
            <person name="Wagner M."/>
        </authorList>
    </citation>
    <scope>NUCLEOTIDE SEQUENCE [LARGE SCALE GENOMIC DNA]</scope>
    <source>
        <strain evidence="7 8">Nl12</strain>
    </source>
</reference>
<dbReference type="AlphaFoldDB" id="A0A2T5HYV0"/>
<keyword evidence="5" id="KW-0411">Iron-sulfur</keyword>
<name>A0A2T5HYV0_9PROT</name>